<sequence>MTPNLPWAPISGQTALRVIERSETFVLCEDRHSGAICYLFGLDGKPVSIGGRSLTLQARVMKPEPVAEIEPDPRRPAFEMVAPPAIAARATKKASKPKPAQMSLF</sequence>
<evidence type="ECO:0000313" key="1">
    <source>
        <dbReference type="EMBL" id="MTV33001.1"/>
    </source>
</evidence>
<dbReference type="OrthoDB" id="7254882at2"/>
<protein>
    <submittedName>
        <fullName evidence="1">Uncharacterized protein</fullName>
    </submittedName>
</protein>
<dbReference type="Proteomes" id="UP000439113">
    <property type="component" value="Unassembled WGS sequence"/>
</dbReference>
<dbReference type="EMBL" id="WNKS01000025">
    <property type="protein sequence ID" value="MTV33001.1"/>
    <property type="molecule type" value="Genomic_DNA"/>
</dbReference>
<gene>
    <name evidence="1" type="ORF">GJ654_18640</name>
</gene>
<proteinExistence type="predicted"/>
<comment type="caution">
    <text evidence="1">The sequence shown here is derived from an EMBL/GenBank/DDBJ whole genome shotgun (WGS) entry which is preliminary data.</text>
</comment>
<evidence type="ECO:0000313" key="2">
    <source>
        <dbReference type="Proteomes" id="UP000439113"/>
    </source>
</evidence>
<reference evidence="1 2" key="1">
    <citation type="submission" date="2019-11" db="EMBL/GenBank/DDBJ databases">
        <title>Whole-genome sequence of a Rhodoblastus acidophilus DSM 142.</title>
        <authorList>
            <person name="Kyndt J.A."/>
            <person name="Meyer T.E."/>
        </authorList>
    </citation>
    <scope>NUCLEOTIDE SEQUENCE [LARGE SCALE GENOMIC DNA]</scope>
    <source>
        <strain evidence="1 2">DSM 142</strain>
    </source>
</reference>
<accession>A0A6N8DV16</accession>
<dbReference type="RefSeq" id="WP_155447682.1">
    <property type="nucleotide sequence ID" value="NZ_JAOQNR010000024.1"/>
</dbReference>
<name>A0A6N8DV16_RHOAC</name>
<organism evidence="1 2">
    <name type="scientific">Rhodoblastus acidophilus</name>
    <name type="common">Rhodopseudomonas acidophila</name>
    <dbReference type="NCBI Taxonomy" id="1074"/>
    <lineage>
        <taxon>Bacteria</taxon>
        <taxon>Pseudomonadati</taxon>
        <taxon>Pseudomonadota</taxon>
        <taxon>Alphaproteobacteria</taxon>
        <taxon>Hyphomicrobiales</taxon>
        <taxon>Rhodoblastaceae</taxon>
        <taxon>Rhodoblastus</taxon>
    </lineage>
</organism>
<dbReference type="AlphaFoldDB" id="A0A6N8DV16"/>